<dbReference type="Pfam" id="PF03739">
    <property type="entry name" value="LptF_LptG"/>
    <property type="match status" value="1"/>
</dbReference>
<reference evidence="10 11" key="1">
    <citation type="submission" date="2017-04" db="EMBL/GenBank/DDBJ databases">
        <title>Draft genome sequence of Zooshikella ganghwensis VG4 isolated from Red Sea sediments.</title>
        <authorList>
            <person name="Rehman Z."/>
            <person name="Alam I."/>
            <person name="Kamau A."/>
            <person name="Bajic V."/>
            <person name="Leiknes T."/>
        </authorList>
    </citation>
    <scope>NUCLEOTIDE SEQUENCE [LARGE SCALE GENOMIC DNA]</scope>
    <source>
        <strain evidence="10 11">VG4</strain>
    </source>
</reference>
<comment type="subunit">
    <text evidence="8">Component of the lipopolysaccharide transport and assembly complex. The LptBFG transporter is composed of two ATP-binding proteins (LptB) and two transmembrane proteins (LptF and LptG).</text>
</comment>
<feature type="transmembrane region" description="Helical" evidence="9">
    <location>
        <begin position="328"/>
        <end position="350"/>
    </location>
</feature>
<comment type="subcellular location">
    <subcellularLocation>
        <location evidence="2">Cell membrane</location>
        <topology evidence="2">Multi-pass membrane protein</topology>
    </subcellularLocation>
</comment>
<keyword evidence="4" id="KW-1003">Cell membrane</keyword>
<feature type="transmembrane region" description="Helical" evidence="9">
    <location>
        <begin position="273"/>
        <end position="292"/>
    </location>
</feature>
<dbReference type="GO" id="GO:0055085">
    <property type="term" value="P:transmembrane transport"/>
    <property type="evidence" value="ECO:0007669"/>
    <property type="project" value="InterPro"/>
</dbReference>
<evidence type="ECO:0000256" key="1">
    <source>
        <dbReference type="ARBA" id="ARBA00002265"/>
    </source>
</evidence>
<evidence type="ECO:0000256" key="7">
    <source>
        <dbReference type="ARBA" id="ARBA00023136"/>
    </source>
</evidence>
<gene>
    <name evidence="10" type="primary">lptG</name>
    <name evidence="10" type="ORF">B9G39_05515</name>
</gene>
<dbReference type="NCBIfam" id="TIGR04408">
    <property type="entry name" value="LptG_lptG"/>
    <property type="match status" value="1"/>
</dbReference>
<feature type="transmembrane region" description="Helical" evidence="9">
    <location>
        <begin position="12"/>
        <end position="34"/>
    </location>
</feature>
<keyword evidence="6 9" id="KW-1133">Transmembrane helix</keyword>
<dbReference type="PANTHER" id="PTHR33529">
    <property type="entry name" value="SLR0882 PROTEIN-RELATED"/>
    <property type="match status" value="1"/>
</dbReference>
<dbReference type="Proteomes" id="UP000257039">
    <property type="component" value="Unassembled WGS sequence"/>
</dbReference>
<comment type="caution">
    <text evidence="10">The sequence shown here is derived from an EMBL/GenBank/DDBJ whole genome shotgun (WGS) entry which is preliminary data.</text>
</comment>
<name>A0A4P9VM28_9GAMM</name>
<keyword evidence="11" id="KW-1185">Reference proteome</keyword>
<dbReference type="RefSeq" id="WP_027709263.1">
    <property type="nucleotide sequence ID" value="NZ_JAEVHG010000002.1"/>
</dbReference>
<evidence type="ECO:0000256" key="8">
    <source>
        <dbReference type="ARBA" id="ARBA00026081"/>
    </source>
</evidence>
<evidence type="ECO:0000256" key="2">
    <source>
        <dbReference type="ARBA" id="ARBA00004651"/>
    </source>
</evidence>
<dbReference type="EMBL" id="NDXW01000001">
    <property type="protein sequence ID" value="RDH42952.1"/>
    <property type="molecule type" value="Genomic_DNA"/>
</dbReference>
<dbReference type="GO" id="GO:0043190">
    <property type="term" value="C:ATP-binding cassette (ABC) transporter complex"/>
    <property type="evidence" value="ECO:0007669"/>
    <property type="project" value="InterPro"/>
</dbReference>
<dbReference type="GO" id="GO:0015920">
    <property type="term" value="P:lipopolysaccharide transport"/>
    <property type="evidence" value="ECO:0007669"/>
    <property type="project" value="TreeGrafter"/>
</dbReference>
<evidence type="ECO:0000256" key="3">
    <source>
        <dbReference type="ARBA" id="ARBA00007725"/>
    </source>
</evidence>
<evidence type="ECO:0000256" key="5">
    <source>
        <dbReference type="ARBA" id="ARBA00022692"/>
    </source>
</evidence>
<dbReference type="PANTHER" id="PTHR33529:SF2">
    <property type="entry name" value="LIPOPOLYSACCHARIDE EXPORT SYSTEM PERMEASE PROTEIN LPTG"/>
    <property type="match status" value="1"/>
</dbReference>
<feature type="transmembrane region" description="Helical" evidence="9">
    <location>
        <begin position="60"/>
        <end position="80"/>
    </location>
</feature>
<dbReference type="InterPro" id="IPR030923">
    <property type="entry name" value="LptG"/>
</dbReference>
<accession>A0A4P9VM28</accession>
<organism evidence="10 11">
    <name type="scientific">Zooshikella ganghwensis</name>
    <dbReference type="NCBI Taxonomy" id="202772"/>
    <lineage>
        <taxon>Bacteria</taxon>
        <taxon>Pseudomonadati</taxon>
        <taxon>Pseudomonadota</taxon>
        <taxon>Gammaproteobacteria</taxon>
        <taxon>Oceanospirillales</taxon>
        <taxon>Zooshikellaceae</taxon>
        <taxon>Zooshikella</taxon>
    </lineage>
</organism>
<keyword evidence="5 9" id="KW-0812">Transmembrane</keyword>
<evidence type="ECO:0000256" key="4">
    <source>
        <dbReference type="ARBA" id="ARBA00022475"/>
    </source>
</evidence>
<evidence type="ECO:0000256" key="6">
    <source>
        <dbReference type="ARBA" id="ARBA00022989"/>
    </source>
</evidence>
<proteinExistence type="inferred from homology"/>
<evidence type="ECO:0000313" key="10">
    <source>
        <dbReference type="EMBL" id="RDH42952.1"/>
    </source>
</evidence>
<dbReference type="AlphaFoldDB" id="A0A4P9VM28"/>
<feature type="transmembrane region" description="Helical" evidence="9">
    <location>
        <begin position="299"/>
        <end position="316"/>
    </location>
</feature>
<protein>
    <submittedName>
        <fullName evidence="10">LPS export ABC transporter permease LptG</fullName>
    </submittedName>
</protein>
<comment type="function">
    <text evidence="1">Part of the ABC transporter complex LptBFG involved in the translocation of lipopolysaccharide (LPS) from the inner membrane to the outer membrane.</text>
</comment>
<keyword evidence="7 9" id="KW-0472">Membrane</keyword>
<feature type="transmembrane region" description="Helical" evidence="9">
    <location>
        <begin position="101"/>
        <end position="121"/>
    </location>
</feature>
<sequence>MRLLDRYIGRHVLGAVLVVLLIIVALDTLFGFVAQLESMRANYQMAEVLEYTLLTIPKRIYQFIPFSAMIGCLVGLGALASNSELAVMRAAGVSLTRILFAVLKPTLLLICVGLAIGEYVAPLTEQLADSGRAIARSGDGKQSFSQQGLWHREGDEFMRFNAVEPNGKLHGVTRMKFNKQRELLESSFAEQAIYQGDHWVLQNLTLNKFEDGQITTVTLPRLEWKTSLSRELLNVVVVKPDDLAIQGLHTYVAYLKAQGLNAGEYELAFWRKVMQPLAVIALVLIGISFIFGPLRTVTMGLRVFTGVVVGLMFSILQDLLGPSSLVFGFHPLFAILAPIVICIVIGSALLRRAG</sequence>
<evidence type="ECO:0000313" key="11">
    <source>
        <dbReference type="Proteomes" id="UP000257039"/>
    </source>
</evidence>
<dbReference type="InterPro" id="IPR005495">
    <property type="entry name" value="LptG/LptF_permease"/>
</dbReference>
<comment type="similarity">
    <text evidence="3">Belongs to the LptF/LptG family.</text>
</comment>
<evidence type="ECO:0000256" key="9">
    <source>
        <dbReference type="SAM" id="Phobius"/>
    </source>
</evidence>